<evidence type="ECO:0000256" key="3">
    <source>
        <dbReference type="ARBA" id="ARBA00023002"/>
    </source>
</evidence>
<evidence type="ECO:0000256" key="5">
    <source>
        <dbReference type="SAM" id="SignalP"/>
    </source>
</evidence>
<evidence type="ECO:0000313" key="7">
    <source>
        <dbReference type="EMBL" id="CAJ1378100.1"/>
    </source>
</evidence>
<dbReference type="EC" id="1.8.4.11" evidence="2"/>
<feature type="domain" description="Peptide methionine sulphoxide reductase MsrA" evidence="6">
    <location>
        <begin position="95"/>
        <end position="206"/>
    </location>
</feature>
<reference evidence="7" key="1">
    <citation type="submission" date="2023-08" db="EMBL/GenBank/DDBJ databases">
        <authorList>
            <person name="Chen Y."/>
            <person name="Shah S."/>
            <person name="Dougan E. K."/>
            <person name="Thang M."/>
            <person name="Chan C."/>
        </authorList>
    </citation>
    <scope>NUCLEOTIDE SEQUENCE</scope>
</reference>
<protein>
    <recommendedName>
        <fullName evidence="2">peptide-methionine (S)-S-oxide reductase</fullName>
        <ecNumber evidence="2">1.8.4.11</ecNumber>
    </recommendedName>
    <alternativeName>
        <fullName evidence="4">Peptide-methionine (S)-S-oxide reductase</fullName>
    </alternativeName>
</protein>
<dbReference type="AlphaFoldDB" id="A0AA36I0G8"/>
<dbReference type="Proteomes" id="UP001178507">
    <property type="component" value="Unassembled WGS sequence"/>
</dbReference>
<evidence type="ECO:0000256" key="2">
    <source>
        <dbReference type="ARBA" id="ARBA00012502"/>
    </source>
</evidence>
<dbReference type="Pfam" id="PF01625">
    <property type="entry name" value="PMSR"/>
    <property type="match status" value="1"/>
</dbReference>
<dbReference type="GO" id="GO:0008113">
    <property type="term" value="F:peptide-methionine (S)-S-oxide reductase activity"/>
    <property type="evidence" value="ECO:0007669"/>
    <property type="project" value="UniProtKB-EC"/>
</dbReference>
<sequence>MWMWKGAVLLLIPPVSAWTAGPAPTAVPEEVKATFGTGVTPAAPQLRGSGDAALADANVDNSRMQPWARALLATVAGLAVMASPRAAMAQSGVNMYMGQGCFWHVQHEIVKQEVRASGLARQPTEVTALAGYAGGKEVGSKGEVCYHNMAMAADYGQLGHTEVVNVNVPEDKVGDFAKAYFDAAEKYPFGRADPQDRGTEYRSAIGIPGGMDGPAFKAVEAANAGRLELVRGQGNDADTVGTKKVWVYDSNEFPFHQGEIYHQFHDDMIERYPQKYHDLKKLLVKEGAIQKVGCPEMGF</sequence>
<dbReference type="SUPFAM" id="SSF55068">
    <property type="entry name" value="Peptide methionine sulfoxide reductase"/>
    <property type="match status" value="1"/>
</dbReference>
<proteinExistence type="inferred from homology"/>
<keyword evidence="5" id="KW-0732">Signal</keyword>
<dbReference type="EMBL" id="CAUJNA010000513">
    <property type="protein sequence ID" value="CAJ1378100.1"/>
    <property type="molecule type" value="Genomic_DNA"/>
</dbReference>
<organism evidence="7 8">
    <name type="scientific">Effrenium voratum</name>
    <dbReference type="NCBI Taxonomy" id="2562239"/>
    <lineage>
        <taxon>Eukaryota</taxon>
        <taxon>Sar</taxon>
        <taxon>Alveolata</taxon>
        <taxon>Dinophyceae</taxon>
        <taxon>Suessiales</taxon>
        <taxon>Symbiodiniaceae</taxon>
        <taxon>Effrenium</taxon>
    </lineage>
</organism>
<evidence type="ECO:0000256" key="4">
    <source>
        <dbReference type="ARBA" id="ARBA00030643"/>
    </source>
</evidence>
<dbReference type="InterPro" id="IPR036509">
    <property type="entry name" value="Met_Sox_Rdtase_MsrA_sf"/>
</dbReference>
<dbReference type="Gene3D" id="3.30.1060.10">
    <property type="entry name" value="Peptide methionine sulphoxide reductase MsrA"/>
    <property type="match status" value="1"/>
</dbReference>
<keyword evidence="8" id="KW-1185">Reference proteome</keyword>
<name>A0AA36I0G8_9DINO</name>
<gene>
    <name evidence="7" type="ORF">EVOR1521_LOCUS6733</name>
</gene>
<comment type="caution">
    <text evidence="7">The sequence shown here is derived from an EMBL/GenBank/DDBJ whole genome shotgun (WGS) entry which is preliminary data.</text>
</comment>
<evidence type="ECO:0000313" key="8">
    <source>
        <dbReference type="Proteomes" id="UP001178507"/>
    </source>
</evidence>
<keyword evidence="3" id="KW-0560">Oxidoreductase</keyword>
<accession>A0AA36I0G8</accession>
<evidence type="ECO:0000259" key="6">
    <source>
        <dbReference type="Pfam" id="PF01625"/>
    </source>
</evidence>
<evidence type="ECO:0000256" key="1">
    <source>
        <dbReference type="ARBA" id="ARBA00005591"/>
    </source>
</evidence>
<dbReference type="InterPro" id="IPR002569">
    <property type="entry name" value="Met_Sox_Rdtase_MsrA_dom"/>
</dbReference>
<comment type="similarity">
    <text evidence="1">Belongs to the MsrA Met sulfoxide reductase family.</text>
</comment>
<feature type="chain" id="PRO_5041413532" description="peptide-methionine (S)-S-oxide reductase" evidence="5">
    <location>
        <begin position="18"/>
        <end position="299"/>
    </location>
</feature>
<feature type="signal peptide" evidence="5">
    <location>
        <begin position="1"/>
        <end position="17"/>
    </location>
</feature>